<evidence type="ECO:0000313" key="1">
    <source>
        <dbReference type="EMBL" id="KAH7840591.1"/>
    </source>
</evidence>
<name>A0ACB7XIH0_9ERIC</name>
<accession>A0ACB7XIH0</accession>
<protein>
    <submittedName>
        <fullName evidence="1">Uncharacterized protein</fullName>
    </submittedName>
</protein>
<sequence length="430" mass="49184">MMLALSVYDVEDFIQNVHQEALNAERVKFAKALFCSYKTANEAILAIAKGEIVEDFPLLYECDVNNILEQWRKQSDSHQNMPKVWIAEHSWMFEDTHVSEVLTECAITLMKHYPPIKRDCAMHLIMELAQDKCCCIRDTLFLECWGLFNFEHLSRLLPGVPVVELENLACEIFKAMSELLEWKVLELRKSMESATFPLLSGVFGTFTEEVIEVVEHADCERRLERHRFVGTHHLLLGLLRTRIRDSVLVFVQLGHGTKEPSNYPASYIYAVARNVACLSGEEKIDLEHLFSAIMFVNLATGELANDIYEILFDKLFSLRSKVLILGKLCMDIEYGGEEEGIPSNSLLYGEKARNAELSSKMVHKFFEGENKCIGREKGFPTRVTLARGRAVEGSLWDFVRLVSRSWESACNLLPVLRENGGEPGLEEWEY</sequence>
<organism evidence="1 2">
    <name type="scientific">Vaccinium darrowii</name>
    <dbReference type="NCBI Taxonomy" id="229202"/>
    <lineage>
        <taxon>Eukaryota</taxon>
        <taxon>Viridiplantae</taxon>
        <taxon>Streptophyta</taxon>
        <taxon>Embryophyta</taxon>
        <taxon>Tracheophyta</taxon>
        <taxon>Spermatophyta</taxon>
        <taxon>Magnoliopsida</taxon>
        <taxon>eudicotyledons</taxon>
        <taxon>Gunneridae</taxon>
        <taxon>Pentapetalae</taxon>
        <taxon>asterids</taxon>
        <taxon>Ericales</taxon>
        <taxon>Ericaceae</taxon>
        <taxon>Vaccinioideae</taxon>
        <taxon>Vaccinieae</taxon>
        <taxon>Vaccinium</taxon>
    </lineage>
</organism>
<comment type="caution">
    <text evidence="1">The sequence shown here is derived from an EMBL/GenBank/DDBJ whole genome shotgun (WGS) entry which is preliminary data.</text>
</comment>
<gene>
    <name evidence="1" type="ORF">Vadar_018943</name>
</gene>
<dbReference type="Proteomes" id="UP000828048">
    <property type="component" value="Chromosome 10"/>
</dbReference>
<evidence type="ECO:0000313" key="2">
    <source>
        <dbReference type="Proteomes" id="UP000828048"/>
    </source>
</evidence>
<dbReference type="EMBL" id="CM037160">
    <property type="protein sequence ID" value="KAH7840591.1"/>
    <property type="molecule type" value="Genomic_DNA"/>
</dbReference>
<proteinExistence type="predicted"/>
<keyword evidence="2" id="KW-1185">Reference proteome</keyword>
<reference evidence="1 2" key="1">
    <citation type="journal article" date="2021" name="Hortic Res">
        <title>High-quality reference genome and annotation aids understanding of berry development for evergreen blueberry (Vaccinium darrowii).</title>
        <authorList>
            <person name="Yu J."/>
            <person name="Hulse-Kemp A.M."/>
            <person name="Babiker E."/>
            <person name="Staton M."/>
        </authorList>
    </citation>
    <scope>NUCLEOTIDE SEQUENCE [LARGE SCALE GENOMIC DNA]</scope>
    <source>
        <strain evidence="2">cv. NJ 8807/NJ 8810</strain>
        <tissue evidence="1">Young leaf</tissue>
    </source>
</reference>